<dbReference type="InterPro" id="IPR054331">
    <property type="entry name" value="LiaF_TM"/>
</dbReference>
<organism evidence="4 5">
    <name type="scientific">Pseudoduganella flava</name>
    <dbReference type="NCBI Taxonomy" id="871742"/>
    <lineage>
        <taxon>Bacteria</taxon>
        <taxon>Pseudomonadati</taxon>
        <taxon>Pseudomonadota</taxon>
        <taxon>Betaproteobacteria</taxon>
        <taxon>Burkholderiales</taxon>
        <taxon>Oxalobacteraceae</taxon>
        <taxon>Telluria group</taxon>
        <taxon>Pseudoduganella</taxon>
    </lineage>
</organism>
<dbReference type="EMBL" id="CP046904">
    <property type="protein sequence ID" value="QGZ42282.1"/>
    <property type="molecule type" value="Genomic_DNA"/>
</dbReference>
<sequence length="110" mass="11925">MIVGVTLVALGVAYLMNRDDPEAVASLWHYWPFVLAAFGIANMVPPTNGKQFVDGLSQVLFAAWFYVSFEGLWGLSVGNSWPLLIIVVGAGMVLQPIARRYLGAPGKEEA</sequence>
<keyword evidence="1" id="KW-0812">Transmembrane</keyword>
<name>A0A562PK89_9BURK</name>
<evidence type="ECO:0000313" key="6">
    <source>
        <dbReference type="Proteomes" id="UP000437862"/>
    </source>
</evidence>
<feature type="domain" description="LiaF transmembrane" evidence="2">
    <location>
        <begin position="2"/>
        <end position="96"/>
    </location>
</feature>
<dbReference type="Pfam" id="PF22570">
    <property type="entry name" value="LiaF-TM"/>
    <property type="match status" value="1"/>
</dbReference>
<dbReference type="Proteomes" id="UP000315112">
    <property type="component" value="Unassembled WGS sequence"/>
</dbReference>
<reference evidence="3 6" key="3">
    <citation type="submission" date="2019-12" db="EMBL/GenBank/DDBJ databases">
        <title>Draft Genome Sequences of Six Type Strains of the Genus Massilia.</title>
        <authorList>
            <person name="Miess H."/>
            <person name="Frediansyah A."/>
            <person name="Goeker M."/>
            <person name="Gross H."/>
        </authorList>
    </citation>
    <scope>NUCLEOTIDE SEQUENCE [LARGE SCALE GENOMIC DNA]</scope>
    <source>
        <strain evidence="3 6">DSM 26639</strain>
    </source>
</reference>
<dbReference type="OrthoDB" id="8776455at2"/>
<keyword evidence="1" id="KW-1133">Transmembrane helix</keyword>
<evidence type="ECO:0000259" key="2">
    <source>
        <dbReference type="Pfam" id="PF22570"/>
    </source>
</evidence>
<feature type="transmembrane region" description="Helical" evidence="1">
    <location>
        <begin position="81"/>
        <end position="98"/>
    </location>
</feature>
<evidence type="ECO:0000313" key="3">
    <source>
        <dbReference type="EMBL" id="QGZ42282.1"/>
    </source>
</evidence>
<evidence type="ECO:0000313" key="5">
    <source>
        <dbReference type="Proteomes" id="UP000315112"/>
    </source>
</evidence>
<keyword evidence="6" id="KW-1185">Reference proteome</keyword>
<gene>
    <name evidence="3" type="ORF">GO485_26735</name>
    <name evidence="4" type="ORF">IP92_03998</name>
</gene>
<reference evidence="4" key="2">
    <citation type="submission" date="2019-07" db="EMBL/GenBank/DDBJ databases">
        <authorList>
            <person name="Whitman W."/>
            <person name="Huntemann M."/>
            <person name="Clum A."/>
            <person name="Pillay M."/>
            <person name="Palaniappan K."/>
            <person name="Varghese N."/>
            <person name="Mikhailova N."/>
            <person name="Stamatis D."/>
            <person name="Reddy T."/>
            <person name="Daum C."/>
            <person name="Shapiro N."/>
            <person name="Ivanova N."/>
            <person name="Kyrpides N."/>
            <person name="Woyke T."/>
        </authorList>
    </citation>
    <scope>NUCLEOTIDE SEQUENCE</scope>
    <source>
        <strain evidence="4">CGMCC 1.10685</strain>
    </source>
</reference>
<dbReference type="Proteomes" id="UP000437862">
    <property type="component" value="Chromosome"/>
</dbReference>
<evidence type="ECO:0000256" key="1">
    <source>
        <dbReference type="SAM" id="Phobius"/>
    </source>
</evidence>
<keyword evidence="1" id="KW-0472">Membrane</keyword>
<evidence type="ECO:0000313" key="4">
    <source>
        <dbReference type="EMBL" id="TWI44827.1"/>
    </source>
</evidence>
<proteinExistence type="predicted"/>
<protein>
    <recommendedName>
        <fullName evidence="2">LiaF transmembrane domain-containing protein</fullName>
    </recommendedName>
</protein>
<accession>A0A562PK89</accession>
<dbReference type="EMBL" id="VLKW01000008">
    <property type="protein sequence ID" value="TWI44827.1"/>
    <property type="molecule type" value="Genomic_DNA"/>
</dbReference>
<reference evidence="4 5" key="1">
    <citation type="journal article" date="2015" name="Stand. Genomic Sci.">
        <title>Genomic Encyclopedia of Bacterial and Archaeal Type Strains, Phase III: the genomes of soil and plant-associated and newly described type strains.</title>
        <authorList>
            <person name="Whitman W.B."/>
            <person name="Woyke T."/>
            <person name="Klenk H.P."/>
            <person name="Zhou Y."/>
            <person name="Lilburn T.G."/>
            <person name="Beck B.J."/>
            <person name="De Vos P."/>
            <person name="Vandamme P."/>
            <person name="Eisen J.A."/>
            <person name="Garrity G."/>
            <person name="Hugenholtz P."/>
            <person name="Kyrpides N.C."/>
        </authorList>
    </citation>
    <scope>NUCLEOTIDE SEQUENCE [LARGE SCALE GENOMIC DNA]</scope>
    <source>
        <strain evidence="4 5">CGMCC 1.10685</strain>
    </source>
</reference>
<feature type="transmembrane region" description="Helical" evidence="1">
    <location>
        <begin position="28"/>
        <end position="44"/>
    </location>
</feature>
<dbReference type="AlphaFoldDB" id="A0A562PK89"/>
<dbReference type="RefSeq" id="WP_145878327.1">
    <property type="nucleotide sequence ID" value="NZ_CP046904.1"/>
</dbReference>